<keyword evidence="2" id="KW-1185">Reference proteome</keyword>
<dbReference type="OrthoDB" id="8918066at2759"/>
<name>A0A4Z2IIA9_9TELE</name>
<protein>
    <submittedName>
        <fullName evidence="1">Uncharacterized protein</fullName>
    </submittedName>
</protein>
<dbReference type="AlphaFoldDB" id="A0A4Z2IIA9"/>
<proteinExistence type="predicted"/>
<dbReference type="Proteomes" id="UP000314294">
    <property type="component" value="Unassembled WGS sequence"/>
</dbReference>
<sequence>MLSVQRKIPMVEHVYSLLNMVWKTYHYSSKSMRELRALGEELGVHVNVPDDGSSLATTRAVRSFKILNHDSWPEQILTDYGAEELDFLLDHFSPILTRNGCDTKLAREEYQSMKMFIATNYMDKSYHALWGMMLTKMPFCSDYKLSFQLKPDCK</sequence>
<evidence type="ECO:0000313" key="1">
    <source>
        <dbReference type="EMBL" id="TNN77435.1"/>
    </source>
</evidence>
<dbReference type="EMBL" id="SRLO01000082">
    <property type="protein sequence ID" value="TNN77435.1"/>
    <property type="molecule type" value="Genomic_DNA"/>
</dbReference>
<evidence type="ECO:0000313" key="2">
    <source>
        <dbReference type="Proteomes" id="UP000314294"/>
    </source>
</evidence>
<accession>A0A4Z2IIA9</accession>
<organism evidence="1 2">
    <name type="scientific">Liparis tanakae</name>
    <name type="common">Tanaka's snailfish</name>
    <dbReference type="NCBI Taxonomy" id="230148"/>
    <lineage>
        <taxon>Eukaryota</taxon>
        <taxon>Metazoa</taxon>
        <taxon>Chordata</taxon>
        <taxon>Craniata</taxon>
        <taxon>Vertebrata</taxon>
        <taxon>Euteleostomi</taxon>
        <taxon>Actinopterygii</taxon>
        <taxon>Neopterygii</taxon>
        <taxon>Teleostei</taxon>
        <taxon>Neoteleostei</taxon>
        <taxon>Acanthomorphata</taxon>
        <taxon>Eupercaria</taxon>
        <taxon>Perciformes</taxon>
        <taxon>Cottioidei</taxon>
        <taxon>Cottales</taxon>
        <taxon>Liparidae</taxon>
        <taxon>Liparis</taxon>
    </lineage>
</organism>
<gene>
    <name evidence="1" type="ORF">EYF80_012249</name>
</gene>
<reference evidence="1 2" key="1">
    <citation type="submission" date="2019-03" db="EMBL/GenBank/DDBJ databases">
        <title>First draft genome of Liparis tanakae, snailfish: a comprehensive survey of snailfish specific genes.</title>
        <authorList>
            <person name="Kim W."/>
            <person name="Song I."/>
            <person name="Jeong J.-H."/>
            <person name="Kim D."/>
            <person name="Kim S."/>
            <person name="Ryu S."/>
            <person name="Song J.Y."/>
            <person name="Lee S.K."/>
        </authorList>
    </citation>
    <scope>NUCLEOTIDE SEQUENCE [LARGE SCALE GENOMIC DNA]</scope>
    <source>
        <tissue evidence="1">Muscle</tissue>
    </source>
</reference>
<comment type="caution">
    <text evidence="1">The sequence shown here is derived from an EMBL/GenBank/DDBJ whole genome shotgun (WGS) entry which is preliminary data.</text>
</comment>